<evidence type="ECO:0000313" key="4">
    <source>
        <dbReference type="Proteomes" id="UP000280842"/>
    </source>
</evidence>
<accession>A0A3M0BQB8</accession>
<dbReference type="PANTHER" id="PTHR37170:SF1">
    <property type="entry name" value="GLUTAREDOXIN-LIKE PROTEIN"/>
    <property type="match status" value="1"/>
</dbReference>
<proteinExistence type="predicted"/>
<dbReference type="InterPro" id="IPR036249">
    <property type="entry name" value="Thioredoxin-like_sf"/>
</dbReference>
<dbReference type="AlphaFoldDB" id="A0A3M0BQB8"/>
<dbReference type="OrthoDB" id="9806179at2"/>
<feature type="coiled-coil region" evidence="1">
    <location>
        <begin position="13"/>
        <end position="63"/>
    </location>
</feature>
<dbReference type="EMBL" id="REFO01000011">
    <property type="protein sequence ID" value="RMA97018.1"/>
    <property type="molecule type" value="Genomic_DNA"/>
</dbReference>
<keyword evidence="1" id="KW-0175">Coiled coil</keyword>
<evidence type="ECO:0000259" key="2">
    <source>
        <dbReference type="Pfam" id="PF13192"/>
    </source>
</evidence>
<gene>
    <name evidence="3" type="ORF">CLV39_0671</name>
</gene>
<comment type="caution">
    <text evidence="3">The sequence shown here is derived from an EMBL/GenBank/DDBJ whole genome shotgun (WGS) entry which is preliminary data.</text>
</comment>
<protein>
    <submittedName>
        <fullName evidence="3">Glutaredoxin-like protein</fullName>
    </submittedName>
</protein>
<evidence type="ECO:0000313" key="3">
    <source>
        <dbReference type="EMBL" id="RMA97018.1"/>
    </source>
</evidence>
<sequence length="208" mass="23910">MTESKAVISENIKQKLKERFKELIDEVELVLLKKEENQLTQQIKELLEEISSLSEKISFKEEEKECLLNPCIIIKTKEKDFGIRYIGLPAGGEFQNFIDTIFMVSTNNYSLSERTLNIIEMVDKKVEIKVFITKSCGWCPLALKKLYSFALVNDNIFVYGIDCHDFPDFAIKYNVSTVPKIVINDKVEFVGYKEENDILGYIISAVGN</sequence>
<name>A0A3M0BQB8_9AQUI</name>
<dbReference type="Proteomes" id="UP000280842">
    <property type="component" value="Unassembled WGS sequence"/>
</dbReference>
<dbReference type="PANTHER" id="PTHR37170">
    <property type="entry name" value="GLUTAREDOXIN-RELATED"/>
    <property type="match status" value="1"/>
</dbReference>
<dbReference type="Pfam" id="PF13192">
    <property type="entry name" value="Thioredoxin_3"/>
    <property type="match status" value="1"/>
</dbReference>
<dbReference type="SUPFAM" id="SSF52833">
    <property type="entry name" value="Thioredoxin-like"/>
    <property type="match status" value="2"/>
</dbReference>
<keyword evidence="4" id="KW-1185">Reference proteome</keyword>
<evidence type="ECO:0000256" key="1">
    <source>
        <dbReference type="SAM" id="Coils"/>
    </source>
</evidence>
<organism evidence="3 4">
    <name type="scientific">Hydrogenothermus marinus</name>
    <dbReference type="NCBI Taxonomy" id="133270"/>
    <lineage>
        <taxon>Bacteria</taxon>
        <taxon>Pseudomonadati</taxon>
        <taxon>Aquificota</taxon>
        <taxon>Aquificia</taxon>
        <taxon>Aquificales</taxon>
        <taxon>Hydrogenothermaceae</taxon>
        <taxon>Hydrogenothermus</taxon>
    </lineage>
</organism>
<dbReference type="Gene3D" id="3.40.30.80">
    <property type="match status" value="1"/>
</dbReference>
<feature type="domain" description="Thioredoxin-like fold" evidence="2">
    <location>
        <begin position="127"/>
        <end position="198"/>
    </location>
</feature>
<reference evidence="3 4" key="1">
    <citation type="submission" date="2018-10" db="EMBL/GenBank/DDBJ databases">
        <title>Genomic Encyclopedia of Archaeal and Bacterial Type Strains, Phase II (KMG-II): from individual species to whole genera.</title>
        <authorList>
            <person name="Goeker M."/>
        </authorList>
    </citation>
    <scope>NUCLEOTIDE SEQUENCE [LARGE SCALE GENOMIC DNA]</scope>
    <source>
        <strain evidence="3 4">VM1</strain>
    </source>
</reference>
<dbReference type="InterPro" id="IPR012336">
    <property type="entry name" value="Thioredoxin-like_fold"/>
</dbReference>